<keyword evidence="4" id="KW-1185">Reference proteome</keyword>
<name>A0AAN6TC51_9PEZI</name>
<dbReference type="Proteomes" id="UP001302812">
    <property type="component" value="Unassembled WGS sequence"/>
</dbReference>
<keyword evidence="3" id="KW-0489">Methyltransferase</keyword>
<dbReference type="RefSeq" id="XP_064669200.1">
    <property type="nucleotide sequence ID" value="XM_064816868.1"/>
</dbReference>
<comment type="caution">
    <text evidence="3">The sequence shown here is derived from an EMBL/GenBank/DDBJ whole genome shotgun (WGS) entry which is preliminary data.</text>
</comment>
<evidence type="ECO:0000256" key="1">
    <source>
        <dbReference type="ARBA" id="ARBA00038158"/>
    </source>
</evidence>
<keyword evidence="3" id="KW-0808">Transferase</keyword>
<proteinExistence type="inferred from homology"/>
<dbReference type="CDD" id="cd02440">
    <property type="entry name" value="AdoMet_MTases"/>
    <property type="match status" value="1"/>
</dbReference>
<organism evidence="3 4">
    <name type="scientific">Canariomyces notabilis</name>
    <dbReference type="NCBI Taxonomy" id="2074819"/>
    <lineage>
        <taxon>Eukaryota</taxon>
        <taxon>Fungi</taxon>
        <taxon>Dikarya</taxon>
        <taxon>Ascomycota</taxon>
        <taxon>Pezizomycotina</taxon>
        <taxon>Sordariomycetes</taxon>
        <taxon>Sordariomycetidae</taxon>
        <taxon>Sordariales</taxon>
        <taxon>Chaetomiaceae</taxon>
        <taxon>Canariomyces</taxon>
    </lineage>
</organism>
<feature type="compositionally biased region" description="Acidic residues" evidence="2">
    <location>
        <begin position="52"/>
        <end position="62"/>
    </location>
</feature>
<comment type="similarity">
    <text evidence="1">Belongs to the methyltransferase superfamily. LaeA methyltransferase family.</text>
</comment>
<gene>
    <name evidence="3" type="ORF">N656DRAFT_790259</name>
</gene>
<feature type="region of interest" description="Disordered" evidence="2">
    <location>
        <begin position="1"/>
        <end position="74"/>
    </location>
</feature>
<accession>A0AAN6TC51</accession>
<dbReference type="GO" id="GO:0032259">
    <property type="term" value="P:methylation"/>
    <property type="evidence" value="ECO:0007669"/>
    <property type="project" value="UniProtKB-KW"/>
</dbReference>
<dbReference type="PANTHER" id="PTHR43591:SF10">
    <property type="entry name" value="ABC TRANSMEMBRANE TYPE-1 DOMAIN-CONTAINING PROTEIN-RELATED"/>
    <property type="match status" value="1"/>
</dbReference>
<dbReference type="Gene3D" id="3.40.50.150">
    <property type="entry name" value="Vaccinia Virus protein VP39"/>
    <property type="match status" value="1"/>
</dbReference>
<dbReference type="AlphaFoldDB" id="A0AAN6TC51"/>
<sequence>MADAEKAESSPSPAIAAGAAAGGPSSPPPVSPNAPGNDEFIAPTEGTIIEAADSDESDDGYATDDMSRGSTSISSSVRDYAFENNRRYHKFKEGAYAFPNDEPEQEREDMKHAMIVNLCDGRLHYAPLKNPQKILDVGTGTGIWAIDMADEYPEAEVTGIDLSPIQPNWTPPNVSFLVDDAESEWLYKPGTFDYIHIRHMTSSIRDWPKLLAQAYTALKPGGWIELQELRFIVMCDDGTLKDDDPVADFINNVKKGLAALGVDLLSMEKHPQRLEEAGFTNIDKTVLKVPIGVWPRDPKLRTIGLYNRSMIYDGLQGIAMGPYTRGLKWTPAEVEVYLIGVRKGLMNHHVHSYYPFHAVIGQKPL</sequence>
<reference evidence="3" key="2">
    <citation type="submission" date="2023-05" db="EMBL/GenBank/DDBJ databases">
        <authorList>
            <consortium name="Lawrence Berkeley National Laboratory"/>
            <person name="Steindorff A."/>
            <person name="Hensen N."/>
            <person name="Bonometti L."/>
            <person name="Westerberg I."/>
            <person name="Brannstrom I.O."/>
            <person name="Guillou S."/>
            <person name="Cros-Aarteil S."/>
            <person name="Calhoun S."/>
            <person name="Haridas S."/>
            <person name="Kuo A."/>
            <person name="Mondo S."/>
            <person name="Pangilinan J."/>
            <person name="Riley R."/>
            <person name="Labutti K."/>
            <person name="Andreopoulos B."/>
            <person name="Lipzen A."/>
            <person name="Chen C."/>
            <person name="Yanf M."/>
            <person name="Daum C."/>
            <person name="Ng V."/>
            <person name="Clum A."/>
            <person name="Ohm R."/>
            <person name="Martin F."/>
            <person name="Silar P."/>
            <person name="Natvig D."/>
            <person name="Lalanne C."/>
            <person name="Gautier V."/>
            <person name="Ament-Velasquez S.L."/>
            <person name="Kruys A."/>
            <person name="Hutchinson M.I."/>
            <person name="Powell A.J."/>
            <person name="Barry K."/>
            <person name="Miller A.N."/>
            <person name="Grigoriev I.V."/>
            <person name="Debuchy R."/>
            <person name="Gladieux P."/>
            <person name="Thoren M.H."/>
            <person name="Johannesson H."/>
        </authorList>
    </citation>
    <scope>NUCLEOTIDE SEQUENCE</scope>
    <source>
        <strain evidence="3">CBS 508.74</strain>
    </source>
</reference>
<dbReference type="PANTHER" id="PTHR43591">
    <property type="entry name" value="METHYLTRANSFERASE"/>
    <property type="match status" value="1"/>
</dbReference>
<evidence type="ECO:0000313" key="3">
    <source>
        <dbReference type="EMBL" id="KAK4111630.1"/>
    </source>
</evidence>
<evidence type="ECO:0000256" key="2">
    <source>
        <dbReference type="SAM" id="MobiDB-lite"/>
    </source>
</evidence>
<protein>
    <submittedName>
        <fullName evidence="3">S-adenosyl-L-methionine-dependent methyltransferase</fullName>
    </submittedName>
</protein>
<dbReference type="Pfam" id="PF13489">
    <property type="entry name" value="Methyltransf_23"/>
    <property type="match status" value="1"/>
</dbReference>
<dbReference type="GeneID" id="89940993"/>
<evidence type="ECO:0000313" key="4">
    <source>
        <dbReference type="Proteomes" id="UP001302812"/>
    </source>
</evidence>
<dbReference type="SUPFAM" id="SSF53335">
    <property type="entry name" value="S-adenosyl-L-methionine-dependent methyltransferases"/>
    <property type="match status" value="1"/>
</dbReference>
<feature type="compositionally biased region" description="Low complexity" evidence="2">
    <location>
        <begin position="9"/>
        <end position="24"/>
    </location>
</feature>
<reference evidence="3" key="1">
    <citation type="journal article" date="2023" name="Mol. Phylogenet. Evol.">
        <title>Genome-scale phylogeny and comparative genomics of the fungal order Sordariales.</title>
        <authorList>
            <person name="Hensen N."/>
            <person name="Bonometti L."/>
            <person name="Westerberg I."/>
            <person name="Brannstrom I.O."/>
            <person name="Guillou S."/>
            <person name="Cros-Aarteil S."/>
            <person name="Calhoun S."/>
            <person name="Haridas S."/>
            <person name="Kuo A."/>
            <person name="Mondo S."/>
            <person name="Pangilinan J."/>
            <person name="Riley R."/>
            <person name="LaButti K."/>
            <person name="Andreopoulos B."/>
            <person name="Lipzen A."/>
            <person name="Chen C."/>
            <person name="Yan M."/>
            <person name="Daum C."/>
            <person name="Ng V."/>
            <person name="Clum A."/>
            <person name="Steindorff A."/>
            <person name="Ohm R.A."/>
            <person name="Martin F."/>
            <person name="Silar P."/>
            <person name="Natvig D.O."/>
            <person name="Lalanne C."/>
            <person name="Gautier V."/>
            <person name="Ament-Velasquez S.L."/>
            <person name="Kruys A."/>
            <person name="Hutchinson M.I."/>
            <person name="Powell A.J."/>
            <person name="Barry K."/>
            <person name="Miller A.N."/>
            <person name="Grigoriev I.V."/>
            <person name="Debuchy R."/>
            <person name="Gladieux P."/>
            <person name="Hiltunen Thoren M."/>
            <person name="Johannesson H."/>
        </authorList>
    </citation>
    <scope>NUCLEOTIDE SEQUENCE</scope>
    <source>
        <strain evidence="3">CBS 508.74</strain>
    </source>
</reference>
<dbReference type="InterPro" id="IPR029063">
    <property type="entry name" value="SAM-dependent_MTases_sf"/>
</dbReference>
<dbReference type="EMBL" id="MU853345">
    <property type="protein sequence ID" value="KAK4111630.1"/>
    <property type="molecule type" value="Genomic_DNA"/>
</dbReference>
<dbReference type="GO" id="GO:0008168">
    <property type="term" value="F:methyltransferase activity"/>
    <property type="evidence" value="ECO:0007669"/>
    <property type="project" value="UniProtKB-KW"/>
</dbReference>